<dbReference type="InterPro" id="IPR003439">
    <property type="entry name" value="ABC_transporter-like_ATP-bd"/>
</dbReference>
<dbReference type="RefSeq" id="WP_090237900.1">
    <property type="nucleotide sequence ID" value="NZ_FOJW01000008.1"/>
</dbReference>
<keyword evidence="2" id="KW-0547">Nucleotide-binding</keyword>
<organism evidence="7 8">
    <name type="scientific">Lentibacillus halodurans</name>
    <dbReference type="NCBI Taxonomy" id="237679"/>
    <lineage>
        <taxon>Bacteria</taxon>
        <taxon>Bacillati</taxon>
        <taxon>Bacillota</taxon>
        <taxon>Bacilli</taxon>
        <taxon>Bacillales</taxon>
        <taxon>Bacillaceae</taxon>
        <taxon>Lentibacillus</taxon>
    </lineage>
</organism>
<dbReference type="SUPFAM" id="SSF52540">
    <property type="entry name" value="P-loop containing nucleoside triphosphate hydrolases"/>
    <property type="match status" value="2"/>
</dbReference>
<evidence type="ECO:0000256" key="3">
    <source>
        <dbReference type="ARBA" id="ARBA00022840"/>
    </source>
</evidence>
<dbReference type="OrthoDB" id="9760950at2"/>
<feature type="compositionally biased region" description="Basic residues" evidence="5">
    <location>
        <begin position="539"/>
        <end position="552"/>
    </location>
</feature>
<reference evidence="7 8" key="1">
    <citation type="submission" date="2016-10" db="EMBL/GenBank/DDBJ databases">
        <authorList>
            <person name="de Groot N.N."/>
        </authorList>
    </citation>
    <scope>NUCLEOTIDE SEQUENCE [LARGE SCALE GENOMIC DNA]</scope>
    <source>
        <strain evidence="7 8">CGMCC 1.3702</strain>
    </source>
</reference>
<dbReference type="PROSITE" id="PS50893">
    <property type="entry name" value="ABC_TRANSPORTER_2"/>
    <property type="match status" value="2"/>
</dbReference>
<keyword evidence="3 7" id="KW-0067">ATP-binding</keyword>
<dbReference type="SMART" id="SM00382">
    <property type="entry name" value="AAA"/>
    <property type="match status" value="2"/>
</dbReference>
<dbReference type="FunFam" id="3.40.50.300:FF:000309">
    <property type="entry name" value="ABC transporter ATP-binding protein"/>
    <property type="match status" value="1"/>
</dbReference>
<dbReference type="InterPro" id="IPR017871">
    <property type="entry name" value="ABC_transporter-like_CS"/>
</dbReference>
<dbReference type="GO" id="GO:0003677">
    <property type="term" value="F:DNA binding"/>
    <property type="evidence" value="ECO:0007669"/>
    <property type="project" value="InterPro"/>
</dbReference>
<evidence type="ECO:0000313" key="7">
    <source>
        <dbReference type="EMBL" id="SFB15995.1"/>
    </source>
</evidence>
<keyword evidence="8" id="KW-1185">Reference proteome</keyword>
<dbReference type="Pfam" id="PF12848">
    <property type="entry name" value="ABC_tran_Xtn"/>
    <property type="match status" value="1"/>
</dbReference>
<dbReference type="InterPro" id="IPR051309">
    <property type="entry name" value="ABCF_ATPase"/>
</dbReference>
<feature type="domain" description="ABC transporter" evidence="6">
    <location>
        <begin position="2"/>
        <end position="253"/>
    </location>
</feature>
<dbReference type="InterPro" id="IPR027417">
    <property type="entry name" value="P-loop_NTPase"/>
</dbReference>
<dbReference type="GO" id="GO:0005524">
    <property type="term" value="F:ATP binding"/>
    <property type="evidence" value="ECO:0007669"/>
    <property type="project" value="UniProtKB-KW"/>
</dbReference>
<keyword evidence="4" id="KW-0175">Coiled coil</keyword>
<evidence type="ECO:0000256" key="5">
    <source>
        <dbReference type="SAM" id="MobiDB-lite"/>
    </source>
</evidence>
<feature type="coiled-coil region" evidence="4">
    <location>
        <begin position="560"/>
        <end position="625"/>
    </location>
</feature>
<dbReference type="GO" id="GO:0016887">
    <property type="term" value="F:ATP hydrolysis activity"/>
    <property type="evidence" value="ECO:0007669"/>
    <property type="project" value="InterPro"/>
</dbReference>
<dbReference type="PROSITE" id="PS00211">
    <property type="entry name" value="ABC_TRANSPORTER_1"/>
    <property type="match status" value="1"/>
</dbReference>
<evidence type="ECO:0000256" key="1">
    <source>
        <dbReference type="ARBA" id="ARBA00022737"/>
    </source>
</evidence>
<dbReference type="CDD" id="cd03221">
    <property type="entry name" value="ABCF_EF-3"/>
    <property type="match status" value="2"/>
</dbReference>
<gene>
    <name evidence="7" type="ORF">SAMN04488072_108132</name>
</gene>
<dbReference type="EMBL" id="FOJW01000008">
    <property type="protein sequence ID" value="SFB15995.1"/>
    <property type="molecule type" value="Genomic_DNA"/>
</dbReference>
<dbReference type="Gene3D" id="3.40.50.300">
    <property type="entry name" value="P-loop containing nucleotide triphosphate hydrolases"/>
    <property type="match status" value="2"/>
</dbReference>
<feature type="region of interest" description="Disordered" evidence="5">
    <location>
        <begin position="528"/>
        <end position="553"/>
    </location>
</feature>
<evidence type="ECO:0000313" key="8">
    <source>
        <dbReference type="Proteomes" id="UP000198642"/>
    </source>
</evidence>
<dbReference type="PANTHER" id="PTHR42855">
    <property type="entry name" value="ABC TRANSPORTER ATP-BINDING SUBUNIT"/>
    <property type="match status" value="1"/>
</dbReference>
<dbReference type="InterPro" id="IPR032524">
    <property type="entry name" value="ABC_tran_C"/>
</dbReference>
<evidence type="ECO:0000259" key="6">
    <source>
        <dbReference type="PROSITE" id="PS50893"/>
    </source>
</evidence>
<proteinExistence type="predicted"/>
<dbReference type="AlphaFoldDB" id="A0A1I0YRJ4"/>
<dbReference type="InterPro" id="IPR032781">
    <property type="entry name" value="ABC_tran_Xtn"/>
</dbReference>
<accession>A0A1I0YRJ4</accession>
<sequence length="626" mass="72062">MHTIENIYKSYGDKTLLNNISCTIKPNDRIGLIGVNGTGKSTFLKVIAGIDTAEKGTIQHAKDYRIEYLSQDPELDPGLTVIEQIYYGEATMMKVMREYEQVLLNLQRDPNNKKIQERLIDKQQQMDEQEAWEANTAAKTILTKLGVTDFHKHVAELSGGQKKRVAIAKALIQPADLLILDEPTNHLDNEAVEWLENYLASYKGALILVTHDRYFLNRVTNQIFELDKGSLYVYEGNYELFLDKKAEREALERSYEEKHQNTLRRELAWLKRGPKARGTKQKARVERVQEMKKKTFDTDKQDVSFEAGSTRLGKKVIELEGIEKAYEGKSLIKDFDFLVVPGDRLGIIGSNGAGKSTLLNIIAGRIAPDSGEVEMGQTVKIGYYTQGDEELDGDKRIIEYIREIAEVIHTKNGDDITAEQMLERFLFSRSDQWNYIRKLSGGEQRRLYLLKVLMSEPNVLLLDEPTNDLDTQTLGVLEEYLDQFPGVVITISHDRYFLDRVVDHLLVFKENEPIEHFYGNYSELLEHQQEQEKQQTSKPVKKPQPKPSRKKMSYYDKMEWETIEDEVTELETMIEELQGRIANAGSDAGKVQELYKEQQETEAKLEAKMERWEELSLLAEELEQKS</sequence>
<feature type="domain" description="ABC transporter" evidence="6">
    <location>
        <begin position="317"/>
        <end position="537"/>
    </location>
</feature>
<name>A0A1I0YRJ4_9BACI</name>
<dbReference type="STRING" id="237679.SAMN04488072_108132"/>
<dbReference type="Pfam" id="PF00005">
    <property type="entry name" value="ABC_tran"/>
    <property type="match status" value="2"/>
</dbReference>
<dbReference type="FunFam" id="3.40.50.300:FF:000011">
    <property type="entry name" value="Putative ABC transporter ATP-binding component"/>
    <property type="match status" value="1"/>
</dbReference>
<dbReference type="InterPro" id="IPR037118">
    <property type="entry name" value="Val-tRNA_synth_C_sf"/>
</dbReference>
<dbReference type="Proteomes" id="UP000198642">
    <property type="component" value="Unassembled WGS sequence"/>
</dbReference>
<evidence type="ECO:0000256" key="2">
    <source>
        <dbReference type="ARBA" id="ARBA00022741"/>
    </source>
</evidence>
<protein>
    <submittedName>
        <fullName evidence="7">ATP-binding cassette, subfamily F, uup</fullName>
    </submittedName>
</protein>
<dbReference type="InterPro" id="IPR003593">
    <property type="entry name" value="AAA+_ATPase"/>
</dbReference>
<dbReference type="Gene3D" id="1.10.287.380">
    <property type="entry name" value="Valyl-tRNA synthetase, C-terminal domain"/>
    <property type="match status" value="1"/>
</dbReference>
<dbReference type="PANTHER" id="PTHR42855:SF1">
    <property type="entry name" value="ABC TRANSPORTER DOMAIN-CONTAINING PROTEIN"/>
    <property type="match status" value="1"/>
</dbReference>
<dbReference type="Pfam" id="PF16326">
    <property type="entry name" value="ABC_tran_CTD"/>
    <property type="match status" value="1"/>
</dbReference>
<evidence type="ECO:0000256" key="4">
    <source>
        <dbReference type="SAM" id="Coils"/>
    </source>
</evidence>
<keyword evidence="1" id="KW-0677">Repeat</keyword>